<keyword evidence="2" id="KW-1185">Reference proteome</keyword>
<evidence type="ECO:0000313" key="2">
    <source>
        <dbReference type="Proteomes" id="UP000628109"/>
    </source>
</evidence>
<organism evidence="1 2">
    <name type="scientific">Sphingobium fuliginis (strain ATCC 27551)</name>
    <dbReference type="NCBI Taxonomy" id="336203"/>
    <lineage>
        <taxon>Bacteria</taxon>
        <taxon>Pseudomonadati</taxon>
        <taxon>Pseudomonadota</taxon>
        <taxon>Alphaproteobacteria</taxon>
        <taxon>Sphingomonadales</taxon>
        <taxon>Sphingomonadaceae</taxon>
        <taxon>Sphingobium</taxon>
    </lineage>
</organism>
<name>A0ABQ1EPL3_SPHSA</name>
<proteinExistence type="predicted"/>
<reference evidence="2" key="1">
    <citation type="journal article" date="2019" name="Int. J. Syst. Evol. Microbiol.">
        <title>The Global Catalogue of Microorganisms (GCM) 10K type strain sequencing project: providing services to taxonomists for standard genome sequencing and annotation.</title>
        <authorList>
            <consortium name="The Broad Institute Genomics Platform"/>
            <consortium name="The Broad Institute Genome Sequencing Center for Infectious Disease"/>
            <person name="Wu L."/>
            <person name="Ma J."/>
        </authorList>
    </citation>
    <scope>NUCLEOTIDE SEQUENCE [LARGE SCALE GENOMIC DNA]</scope>
    <source>
        <strain evidence="2">CCM 7327</strain>
    </source>
</reference>
<evidence type="ECO:0000313" key="1">
    <source>
        <dbReference type="EMBL" id="GFZ81400.1"/>
    </source>
</evidence>
<dbReference type="Proteomes" id="UP000628109">
    <property type="component" value="Unassembled WGS sequence"/>
</dbReference>
<dbReference type="EMBL" id="BMDU01000001">
    <property type="protein sequence ID" value="GFZ81400.1"/>
    <property type="molecule type" value="Genomic_DNA"/>
</dbReference>
<sequence>MVPRAHRSRPICHVIRHACPNSRPVERVPDRRRDPDDPLTYVIEIPASACTGNRPAIMG</sequence>
<protein>
    <submittedName>
        <fullName evidence="1">Uncharacterized protein</fullName>
    </submittedName>
</protein>
<comment type="caution">
    <text evidence="1">The sequence shown here is derived from an EMBL/GenBank/DDBJ whole genome shotgun (WGS) entry which is preliminary data.</text>
</comment>
<gene>
    <name evidence="1" type="ORF">GCM10019071_07860</name>
</gene>
<accession>A0ABQ1EPL3</accession>